<dbReference type="InterPro" id="IPR024929">
    <property type="entry name" value="GNL2_CP_dom"/>
</dbReference>
<comment type="subunit">
    <text evidence="6">Interacts with LYAR and RPL23A. Interacts with the nuclear importin-beta receptor and, at a lower extent, with importin-alpha.</text>
</comment>
<dbReference type="Pfam" id="PF01926">
    <property type="entry name" value="MMR_HSR1"/>
    <property type="match status" value="1"/>
</dbReference>
<dbReference type="FunFam" id="3.40.50.300:FF:000559">
    <property type="entry name" value="Nuclear/nucleolar GTPase 2"/>
    <property type="match status" value="1"/>
</dbReference>
<evidence type="ECO:0000256" key="8">
    <source>
        <dbReference type="SAM" id="MobiDB-lite"/>
    </source>
</evidence>
<evidence type="ECO:0000256" key="3">
    <source>
        <dbReference type="ARBA" id="ARBA00023134"/>
    </source>
</evidence>
<evidence type="ECO:0000313" key="10">
    <source>
        <dbReference type="Proteomes" id="UP000887565"/>
    </source>
</evidence>
<keyword evidence="4 7" id="KW-0539">Nucleus</keyword>
<dbReference type="CDD" id="cd01858">
    <property type="entry name" value="NGP_1"/>
    <property type="match status" value="1"/>
</dbReference>
<evidence type="ECO:0000256" key="1">
    <source>
        <dbReference type="ARBA" id="ARBA00004604"/>
    </source>
</evidence>
<dbReference type="InterPro" id="IPR012971">
    <property type="entry name" value="NOG2_N_dom"/>
</dbReference>
<keyword evidence="3 7" id="KW-0342">GTP-binding</keyword>
<feature type="compositionally biased region" description="Basic residues" evidence="8">
    <location>
        <begin position="633"/>
        <end position="649"/>
    </location>
</feature>
<feature type="compositionally biased region" description="Basic and acidic residues" evidence="8">
    <location>
        <begin position="663"/>
        <end position="673"/>
    </location>
</feature>
<evidence type="ECO:0000256" key="4">
    <source>
        <dbReference type="ARBA" id="ARBA00023242"/>
    </source>
</evidence>
<dbReference type="InterPro" id="IPR030378">
    <property type="entry name" value="G_CP_dom"/>
</dbReference>
<protein>
    <recommendedName>
        <fullName evidence="7">Nucleolar GTP-binding protein 2</fullName>
    </recommendedName>
</protein>
<dbReference type="Gene3D" id="1.10.1580.10">
    <property type="match status" value="1"/>
</dbReference>
<dbReference type="Pfam" id="PF08153">
    <property type="entry name" value="NGP1NT"/>
    <property type="match status" value="1"/>
</dbReference>
<dbReference type="SUPFAM" id="SSF52540">
    <property type="entry name" value="P-loop containing nucleoside triphosphate hydrolases"/>
    <property type="match status" value="1"/>
</dbReference>
<feature type="region of interest" description="Disordered" evidence="8">
    <location>
        <begin position="546"/>
        <end position="685"/>
    </location>
</feature>
<dbReference type="PANTHER" id="PTHR11089">
    <property type="entry name" value="GTP-BINDING PROTEIN-RELATED"/>
    <property type="match status" value="1"/>
</dbReference>
<dbReference type="InterPro" id="IPR050755">
    <property type="entry name" value="TRAFAC_YlqF/YawG_RiboMat"/>
</dbReference>
<proteinExistence type="inferred from homology"/>
<dbReference type="GO" id="GO:0005730">
    <property type="term" value="C:nucleolus"/>
    <property type="evidence" value="ECO:0007669"/>
    <property type="project" value="UniProtKB-SubCell"/>
</dbReference>
<sequence length="685" mass="77984">MKAKGNITFLDRAKNSSAVGGHNRRDRATIKRLLIYKNFKPIRDKHGKIVKAAPFQERLASGTVARVEPNRKWFGNTRVIGQQALQNFQEHLGKVIRDPYQVVMRQTKLPITLLNENAKNSRVHLLDTETFETTFGPKSLRKKPKLQCEDLEPNLVTLQTLAKAAASESSTFTEKFIDNHLGSKGGSRNEFRDPLYDKGRSKRIWNELYKVLDSSDVVCQVVDARDPQGTRCLQVERFLRKEKPHKHLILILNKVDLVPTWITQKWIAVLSAEYPTVAFHASINNSFGKGALINLLRQFGKLHNDKQQISIGFIGYPNVGKSSIINTLRKKKVCNVAPLAGETKVWQYVTLMRKIFLIDCPGIVYPSGDCDTALILKGVVRVENVKDPENHISAVLDRVKREYIIKTYQILDWLDVEDFLTKLAQRCGRLLKGGEPDLSTTAKMILNDFQRGRLPYFVPPAGCLKEVTDQVVQEKWCENEKNLSGTKETGNDIEVRDNVEQDSFLQAEETKTRVQSKKIKVQKQDLLELVTSTEFDKEDNKSLVVKENSTFEEDPTKKESTHNSSHPEEKETMIEKDVEDDDQIDLESCSGLSQISGLSDLELNFSDRSDDDEKAINPRSKRTENKDNDPGKKRSRGRRGGEKNKKKQKTSNETVNVSSIAKGKSEGRPEKLWKLKKRKKPKHQI</sequence>
<dbReference type="Gene3D" id="3.40.50.300">
    <property type="entry name" value="P-loop containing nucleotide triphosphate hydrolases"/>
    <property type="match status" value="1"/>
</dbReference>
<feature type="domain" description="CP-type G" evidence="9">
    <location>
        <begin position="205"/>
        <end position="366"/>
    </location>
</feature>
<name>A0A915K5W3_ROMCU</name>
<comment type="function">
    <text evidence="5">GTPase that associates with pre-60S ribosomal subunits in the nucleolus and is required for their nuclear export and maturation. May promote cell proliferation possibly by increasing p53/TP53 protein levels, and consequently those of its downstream product CDKN1A/p21, and decreasing RPL23A protein levels.</text>
</comment>
<dbReference type="InterPro" id="IPR027417">
    <property type="entry name" value="P-loop_NTPase"/>
</dbReference>
<evidence type="ECO:0000256" key="5">
    <source>
        <dbReference type="ARBA" id="ARBA00054763"/>
    </source>
</evidence>
<dbReference type="FunFam" id="1.10.1580.10:FF:000001">
    <property type="entry name" value="Nucleolar GTP-binding protein 2"/>
    <property type="match status" value="1"/>
</dbReference>
<dbReference type="AlphaFoldDB" id="A0A915K5W3"/>
<dbReference type="PRINTS" id="PR00326">
    <property type="entry name" value="GTP1OBG"/>
</dbReference>
<dbReference type="InterPro" id="IPR006073">
    <property type="entry name" value="GTP-bd"/>
</dbReference>
<feature type="compositionally biased region" description="Basic residues" evidence="8">
    <location>
        <begin position="674"/>
        <end position="685"/>
    </location>
</feature>
<keyword evidence="10" id="KW-1185">Reference proteome</keyword>
<comment type="similarity">
    <text evidence="7">Belongs to the TRAFAC class YlqF/YawG GTPase family. NOG2 subfamily.</text>
</comment>
<feature type="compositionally biased region" description="Basic and acidic residues" evidence="8">
    <location>
        <begin position="621"/>
        <end position="632"/>
    </location>
</feature>
<evidence type="ECO:0000256" key="6">
    <source>
        <dbReference type="ARBA" id="ARBA00065814"/>
    </source>
</evidence>
<comment type="subcellular location">
    <subcellularLocation>
        <location evidence="1 7">Nucleus</location>
        <location evidence="1 7">Nucleolus</location>
    </subcellularLocation>
</comment>
<keyword evidence="2 7" id="KW-0547">Nucleotide-binding</keyword>
<dbReference type="InterPro" id="IPR023179">
    <property type="entry name" value="GTP-bd_ortho_bundle_sf"/>
</dbReference>
<reference evidence="11" key="1">
    <citation type="submission" date="2022-11" db="UniProtKB">
        <authorList>
            <consortium name="WormBaseParasite"/>
        </authorList>
    </citation>
    <scope>IDENTIFICATION</scope>
</reference>
<evidence type="ECO:0000256" key="2">
    <source>
        <dbReference type="ARBA" id="ARBA00022741"/>
    </source>
</evidence>
<dbReference type="GO" id="GO:0005525">
    <property type="term" value="F:GTP binding"/>
    <property type="evidence" value="ECO:0007669"/>
    <property type="project" value="UniProtKB-KW"/>
</dbReference>
<dbReference type="PANTHER" id="PTHR11089:SF9">
    <property type="entry name" value="NUCLEOLAR GTP-BINDING PROTEIN 2"/>
    <property type="match status" value="1"/>
</dbReference>
<evidence type="ECO:0000313" key="11">
    <source>
        <dbReference type="WBParaSite" id="nRc.2.0.1.t33257-RA"/>
    </source>
</evidence>
<feature type="compositionally biased region" description="Basic and acidic residues" evidence="8">
    <location>
        <begin position="554"/>
        <end position="576"/>
    </location>
</feature>
<dbReference type="WBParaSite" id="nRc.2.0.1.t33257-RA">
    <property type="protein sequence ID" value="nRc.2.0.1.t33257-RA"/>
    <property type="gene ID" value="nRc.2.0.1.g33257"/>
</dbReference>
<evidence type="ECO:0000259" key="9">
    <source>
        <dbReference type="PROSITE" id="PS51721"/>
    </source>
</evidence>
<accession>A0A915K5W3</accession>
<organism evidence="10 11">
    <name type="scientific">Romanomermis culicivorax</name>
    <name type="common">Nematode worm</name>
    <dbReference type="NCBI Taxonomy" id="13658"/>
    <lineage>
        <taxon>Eukaryota</taxon>
        <taxon>Metazoa</taxon>
        <taxon>Ecdysozoa</taxon>
        <taxon>Nematoda</taxon>
        <taxon>Enoplea</taxon>
        <taxon>Dorylaimia</taxon>
        <taxon>Mermithida</taxon>
        <taxon>Mermithoidea</taxon>
        <taxon>Mermithidae</taxon>
        <taxon>Romanomermis</taxon>
    </lineage>
</organism>
<dbReference type="Proteomes" id="UP000887565">
    <property type="component" value="Unplaced"/>
</dbReference>
<evidence type="ECO:0000256" key="7">
    <source>
        <dbReference type="RuleBase" id="RU364023"/>
    </source>
</evidence>
<dbReference type="PROSITE" id="PS51721">
    <property type="entry name" value="G_CP"/>
    <property type="match status" value="1"/>
</dbReference>